<name>A0A9P7EHD5_9AGAM</name>
<keyword evidence="4" id="KW-0812">Transmembrane</keyword>
<dbReference type="Proteomes" id="UP000807769">
    <property type="component" value="Unassembled WGS sequence"/>
</dbReference>
<evidence type="ECO:0000313" key="5">
    <source>
        <dbReference type="EMBL" id="KAG1821005.1"/>
    </source>
</evidence>
<dbReference type="GeneID" id="64624528"/>
<evidence type="ECO:0000256" key="4">
    <source>
        <dbReference type="SAM" id="Phobius"/>
    </source>
</evidence>
<dbReference type="Gene3D" id="1.25.40.20">
    <property type="entry name" value="Ankyrin repeat-containing domain"/>
    <property type="match status" value="1"/>
</dbReference>
<evidence type="ECO:0000256" key="1">
    <source>
        <dbReference type="ARBA" id="ARBA00022737"/>
    </source>
</evidence>
<dbReference type="PANTHER" id="PTHR24171">
    <property type="entry name" value="ANKYRIN REPEAT DOMAIN-CONTAINING PROTEIN 39-RELATED"/>
    <property type="match status" value="1"/>
</dbReference>
<reference evidence="5" key="1">
    <citation type="journal article" date="2020" name="New Phytol.">
        <title>Comparative genomics reveals dynamic genome evolution in host specialist ectomycorrhizal fungi.</title>
        <authorList>
            <person name="Lofgren L.A."/>
            <person name="Nguyen N.H."/>
            <person name="Vilgalys R."/>
            <person name="Ruytinx J."/>
            <person name="Liao H.L."/>
            <person name="Branco S."/>
            <person name="Kuo A."/>
            <person name="LaButti K."/>
            <person name="Lipzen A."/>
            <person name="Andreopoulos W."/>
            <person name="Pangilinan J."/>
            <person name="Riley R."/>
            <person name="Hundley H."/>
            <person name="Na H."/>
            <person name="Barry K."/>
            <person name="Grigoriev I.V."/>
            <person name="Stajich J.E."/>
            <person name="Kennedy P.G."/>
        </authorList>
    </citation>
    <scope>NUCLEOTIDE SEQUENCE</scope>
    <source>
        <strain evidence="5">MN1</strain>
    </source>
</reference>
<dbReference type="SUPFAM" id="SSF48403">
    <property type="entry name" value="Ankyrin repeat"/>
    <property type="match status" value="1"/>
</dbReference>
<sequence>MRVPQDGRTPLHWAASSGSTEIVCYLIAKNSDVIDNVDEGGWTALHIAVSAGHEDVVRELVGAGADVNRKNDKGITPLLVMFPLGIISTGLTYSV</sequence>
<dbReference type="AlphaFoldDB" id="A0A9P7EHD5"/>
<feature type="repeat" description="ANK" evidence="3">
    <location>
        <begin position="40"/>
        <end position="72"/>
    </location>
</feature>
<keyword evidence="6" id="KW-1185">Reference proteome</keyword>
<dbReference type="RefSeq" id="XP_041196072.1">
    <property type="nucleotide sequence ID" value="XM_041330511.1"/>
</dbReference>
<dbReference type="OrthoDB" id="539213at2759"/>
<evidence type="ECO:0000256" key="3">
    <source>
        <dbReference type="PROSITE-ProRule" id="PRU00023"/>
    </source>
</evidence>
<keyword evidence="4" id="KW-1133">Transmembrane helix</keyword>
<dbReference type="PROSITE" id="PS50297">
    <property type="entry name" value="ANK_REP_REGION"/>
    <property type="match status" value="2"/>
</dbReference>
<dbReference type="EMBL" id="JABBWG010000007">
    <property type="protein sequence ID" value="KAG1821005.1"/>
    <property type="molecule type" value="Genomic_DNA"/>
</dbReference>
<keyword evidence="2 3" id="KW-0040">ANK repeat</keyword>
<dbReference type="PRINTS" id="PR01415">
    <property type="entry name" value="ANKYRIN"/>
</dbReference>
<organism evidence="5 6">
    <name type="scientific">Suillus subaureus</name>
    <dbReference type="NCBI Taxonomy" id="48587"/>
    <lineage>
        <taxon>Eukaryota</taxon>
        <taxon>Fungi</taxon>
        <taxon>Dikarya</taxon>
        <taxon>Basidiomycota</taxon>
        <taxon>Agaricomycotina</taxon>
        <taxon>Agaricomycetes</taxon>
        <taxon>Agaricomycetidae</taxon>
        <taxon>Boletales</taxon>
        <taxon>Suillineae</taxon>
        <taxon>Suillaceae</taxon>
        <taxon>Suillus</taxon>
    </lineage>
</organism>
<evidence type="ECO:0000256" key="2">
    <source>
        <dbReference type="ARBA" id="ARBA00023043"/>
    </source>
</evidence>
<protein>
    <submittedName>
        <fullName evidence="5">Ankyrin repeat-containing domain protein</fullName>
    </submittedName>
</protein>
<feature type="repeat" description="ANK" evidence="3">
    <location>
        <begin position="6"/>
        <end position="33"/>
    </location>
</feature>
<evidence type="ECO:0000313" key="6">
    <source>
        <dbReference type="Proteomes" id="UP000807769"/>
    </source>
</evidence>
<dbReference type="InterPro" id="IPR002110">
    <property type="entry name" value="Ankyrin_rpt"/>
</dbReference>
<dbReference type="SMART" id="SM00248">
    <property type="entry name" value="ANK"/>
    <property type="match status" value="2"/>
</dbReference>
<comment type="caution">
    <text evidence="5">The sequence shown here is derived from an EMBL/GenBank/DDBJ whole genome shotgun (WGS) entry which is preliminary data.</text>
</comment>
<dbReference type="Pfam" id="PF12796">
    <property type="entry name" value="Ank_2"/>
    <property type="match status" value="1"/>
</dbReference>
<feature type="transmembrane region" description="Helical" evidence="4">
    <location>
        <begin position="75"/>
        <end position="93"/>
    </location>
</feature>
<dbReference type="PANTHER" id="PTHR24171:SF10">
    <property type="entry name" value="ANKYRIN REPEAT DOMAIN-CONTAINING PROTEIN 29-LIKE"/>
    <property type="match status" value="1"/>
</dbReference>
<gene>
    <name evidence="5" type="ORF">BJ212DRAFT_1265718</name>
</gene>
<dbReference type="InterPro" id="IPR036770">
    <property type="entry name" value="Ankyrin_rpt-contain_sf"/>
</dbReference>
<proteinExistence type="predicted"/>
<accession>A0A9P7EHD5</accession>
<keyword evidence="4" id="KW-0472">Membrane</keyword>
<dbReference type="PROSITE" id="PS50088">
    <property type="entry name" value="ANK_REPEAT"/>
    <property type="match status" value="2"/>
</dbReference>
<keyword evidence="1" id="KW-0677">Repeat</keyword>